<dbReference type="Proteomes" id="UP001295423">
    <property type="component" value="Unassembled WGS sequence"/>
</dbReference>
<accession>A0AAD2FEY4</accession>
<dbReference type="AlphaFoldDB" id="A0AAD2FEY4"/>
<sequence length="34" mass="3490">MADNPPQGGNDPDPEVVEENQQQPALAGNADEAA</sequence>
<evidence type="ECO:0000313" key="3">
    <source>
        <dbReference type="Proteomes" id="UP001295423"/>
    </source>
</evidence>
<feature type="compositionally biased region" description="Low complexity" evidence="1">
    <location>
        <begin position="1"/>
        <end position="11"/>
    </location>
</feature>
<keyword evidence="3" id="KW-1185">Reference proteome</keyword>
<feature type="region of interest" description="Disordered" evidence="1">
    <location>
        <begin position="1"/>
        <end position="34"/>
    </location>
</feature>
<organism evidence="2 3">
    <name type="scientific">Cylindrotheca closterium</name>
    <dbReference type="NCBI Taxonomy" id="2856"/>
    <lineage>
        <taxon>Eukaryota</taxon>
        <taxon>Sar</taxon>
        <taxon>Stramenopiles</taxon>
        <taxon>Ochrophyta</taxon>
        <taxon>Bacillariophyta</taxon>
        <taxon>Bacillariophyceae</taxon>
        <taxon>Bacillariophycidae</taxon>
        <taxon>Bacillariales</taxon>
        <taxon>Bacillariaceae</taxon>
        <taxon>Cylindrotheca</taxon>
    </lineage>
</organism>
<name>A0AAD2FEY4_9STRA</name>
<gene>
    <name evidence="2" type="ORF">CYCCA115_LOCUS3487</name>
</gene>
<feature type="non-terminal residue" evidence="2">
    <location>
        <position position="34"/>
    </location>
</feature>
<dbReference type="EMBL" id="CAKOGP040000307">
    <property type="protein sequence ID" value="CAJ1933847.1"/>
    <property type="molecule type" value="Genomic_DNA"/>
</dbReference>
<evidence type="ECO:0000313" key="2">
    <source>
        <dbReference type="EMBL" id="CAJ1933847.1"/>
    </source>
</evidence>
<reference evidence="2" key="1">
    <citation type="submission" date="2023-08" db="EMBL/GenBank/DDBJ databases">
        <authorList>
            <person name="Audoor S."/>
            <person name="Bilcke G."/>
        </authorList>
    </citation>
    <scope>NUCLEOTIDE SEQUENCE</scope>
</reference>
<protein>
    <submittedName>
        <fullName evidence="2">Uncharacterized protein</fullName>
    </submittedName>
</protein>
<proteinExistence type="predicted"/>
<comment type="caution">
    <text evidence="2">The sequence shown here is derived from an EMBL/GenBank/DDBJ whole genome shotgun (WGS) entry which is preliminary data.</text>
</comment>
<evidence type="ECO:0000256" key="1">
    <source>
        <dbReference type="SAM" id="MobiDB-lite"/>
    </source>
</evidence>